<dbReference type="NCBIfam" id="TIGR00681">
    <property type="entry name" value="kdpC"/>
    <property type="match status" value="1"/>
</dbReference>
<dbReference type="Pfam" id="PF02669">
    <property type="entry name" value="KdpC"/>
    <property type="match status" value="1"/>
</dbReference>
<comment type="function">
    <text evidence="11">Part of the high-affinity ATP-driven potassium transport (or Kdp) system, which catalyzes the hydrolysis of ATP coupled with the electrogenic transport of potassium into the cytoplasm. This subunit acts as a catalytic chaperone that increases the ATP-binding affinity of the ATP-hydrolyzing subunit KdpB by the formation of a transient KdpB/KdpC/ATP ternary complex.</text>
</comment>
<comment type="subunit">
    <text evidence="11">The system is composed of three essential subunits: KdpA, KdpB and KdpC.</text>
</comment>
<keyword evidence="6 11" id="KW-0067">ATP-binding</keyword>
<evidence type="ECO:0000256" key="4">
    <source>
        <dbReference type="ARBA" id="ARBA00022692"/>
    </source>
</evidence>
<reference evidence="13 15" key="4">
    <citation type="submission" date="2021-10" db="EMBL/GenBank/DDBJ databases">
        <title>Whole-genome sequencing analysis of Laribacter hongkongensis: virulence gene profiles, carbohydrate-active enzyme prediction, and antimicrobial resistance characterization.</title>
        <authorList>
            <person name="Yuan P."/>
            <person name="Zhan Y."/>
            <person name="Chen D."/>
        </authorList>
    </citation>
    <scope>NUCLEOTIDE SEQUENCE [LARGE SCALE GENOMIC DNA]</scope>
    <source>
        <strain evidence="13 15">W67</strain>
    </source>
</reference>
<evidence type="ECO:0000256" key="7">
    <source>
        <dbReference type="ARBA" id="ARBA00022958"/>
    </source>
</evidence>
<evidence type="ECO:0000256" key="10">
    <source>
        <dbReference type="ARBA" id="ARBA00023136"/>
    </source>
</evidence>
<comment type="subcellular location">
    <subcellularLocation>
        <location evidence="11">Cell membrane</location>
        <topology evidence="11">Single-pass membrane protein</topology>
    </subcellularLocation>
</comment>
<evidence type="ECO:0000256" key="2">
    <source>
        <dbReference type="ARBA" id="ARBA00022475"/>
    </source>
</evidence>
<reference evidence="14" key="2">
    <citation type="submission" date="2017-06" db="EMBL/GenBank/DDBJ databases">
        <title>Whole genome sequence of Laribacter hongkongensis LHGZ1.</title>
        <authorList>
            <person name="Chen D."/>
            <person name="Wu H."/>
            <person name="Chen J."/>
        </authorList>
    </citation>
    <scope>NUCLEOTIDE SEQUENCE [LARGE SCALE GENOMIC DNA]</scope>
    <source>
        <strain evidence="14">LHGZ1</strain>
    </source>
</reference>
<keyword evidence="2 11" id="KW-1003">Cell membrane</keyword>
<dbReference type="PANTHER" id="PTHR30042:SF2">
    <property type="entry name" value="POTASSIUM-TRANSPORTING ATPASE KDPC SUBUNIT"/>
    <property type="match status" value="1"/>
</dbReference>
<evidence type="ECO:0000313" key="12">
    <source>
        <dbReference type="EMBL" id="ASJ24769.1"/>
    </source>
</evidence>
<comment type="similarity">
    <text evidence="11">Belongs to the KdpC family.</text>
</comment>
<dbReference type="Proteomes" id="UP001200247">
    <property type="component" value="Unassembled WGS sequence"/>
</dbReference>
<dbReference type="GO" id="GO:0005524">
    <property type="term" value="F:ATP binding"/>
    <property type="evidence" value="ECO:0007669"/>
    <property type="project" value="UniProtKB-UniRule"/>
</dbReference>
<keyword evidence="3 11" id="KW-0633">Potassium transport</keyword>
<dbReference type="NCBIfam" id="NF001454">
    <property type="entry name" value="PRK00315.1"/>
    <property type="match status" value="1"/>
</dbReference>
<dbReference type="AlphaFoldDB" id="A0A248LJT2"/>
<dbReference type="RefSeq" id="WP_232054628.1">
    <property type="nucleotide sequence ID" value="NZ_CP022115.1"/>
</dbReference>
<keyword evidence="9 11" id="KW-0406">Ion transport</keyword>
<evidence type="ECO:0000313" key="15">
    <source>
        <dbReference type="Proteomes" id="UP001200247"/>
    </source>
</evidence>
<keyword evidence="7 11" id="KW-0630">Potassium</keyword>
<sequence>MKLTSTLNAAGLTTGQAASVRVAGATTSCRGLLRPALTLLVLLSALTGLAYPALVTGLAQTLFPFQANGSLVRDGERVVGSVLIGQSFTAAHYFHGRPSATAERPYNAMASGGSNLGPANPELVRQVRERIAALAPVPAGQTVPLDLVTSSASGLDPDISPAAAFYQVARVARARGLPEEAVAQLVRDLIQPPQWGMFGEPRVNVLQLNRQLDQLASR</sequence>
<organism evidence="12 14">
    <name type="scientific">Laribacter hongkongensis</name>
    <dbReference type="NCBI Taxonomy" id="168471"/>
    <lineage>
        <taxon>Bacteria</taxon>
        <taxon>Pseudomonadati</taxon>
        <taxon>Pseudomonadota</taxon>
        <taxon>Betaproteobacteria</taxon>
        <taxon>Neisseriales</taxon>
        <taxon>Aquaspirillaceae</taxon>
        <taxon>Laribacter</taxon>
    </lineage>
</organism>
<dbReference type="InterPro" id="IPR003820">
    <property type="entry name" value="KdpC"/>
</dbReference>
<dbReference type="GO" id="GO:0005886">
    <property type="term" value="C:plasma membrane"/>
    <property type="evidence" value="ECO:0007669"/>
    <property type="project" value="UniProtKB-SubCell"/>
</dbReference>
<evidence type="ECO:0000256" key="8">
    <source>
        <dbReference type="ARBA" id="ARBA00022989"/>
    </source>
</evidence>
<dbReference type="PANTHER" id="PTHR30042">
    <property type="entry name" value="POTASSIUM-TRANSPORTING ATPASE C CHAIN"/>
    <property type="match status" value="1"/>
</dbReference>
<evidence type="ECO:0000256" key="1">
    <source>
        <dbReference type="ARBA" id="ARBA00022448"/>
    </source>
</evidence>
<accession>A0A248LJT2</accession>
<dbReference type="EMBL" id="CP022115">
    <property type="protein sequence ID" value="ASJ24769.1"/>
    <property type="molecule type" value="Genomic_DNA"/>
</dbReference>
<dbReference type="Proteomes" id="UP000197424">
    <property type="component" value="Chromosome"/>
</dbReference>
<dbReference type="GO" id="GO:0008556">
    <property type="term" value="F:P-type potassium transmembrane transporter activity"/>
    <property type="evidence" value="ECO:0007669"/>
    <property type="project" value="InterPro"/>
</dbReference>
<gene>
    <name evidence="11 13" type="primary">kdpC</name>
    <name evidence="13" type="ORF">LH440_04690</name>
    <name evidence="12" type="ORF">LHGZ1_1938</name>
</gene>
<dbReference type="EMBL" id="JAJAXM010000006">
    <property type="protein sequence ID" value="MCG9025207.1"/>
    <property type="molecule type" value="Genomic_DNA"/>
</dbReference>
<feature type="transmembrane region" description="Helical" evidence="11">
    <location>
        <begin position="35"/>
        <end position="54"/>
    </location>
</feature>
<protein>
    <recommendedName>
        <fullName evidence="11">Potassium-transporting ATPase KdpC subunit</fullName>
    </recommendedName>
    <alternativeName>
        <fullName evidence="11">ATP phosphohydrolase [potassium-transporting] C chain</fullName>
    </alternativeName>
    <alternativeName>
        <fullName evidence="11">Potassium-binding and translocating subunit C</fullName>
    </alternativeName>
    <alternativeName>
        <fullName evidence="11">Potassium-translocating ATPase C chain</fullName>
    </alternativeName>
</protein>
<evidence type="ECO:0000313" key="13">
    <source>
        <dbReference type="EMBL" id="MCG9025207.1"/>
    </source>
</evidence>
<proteinExistence type="inferred from homology"/>
<keyword evidence="8 11" id="KW-1133">Transmembrane helix</keyword>
<reference evidence="12" key="3">
    <citation type="submission" date="2017-06" db="EMBL/GenBank/DDBJ databases">
        <authorList>
            <person name="Kim H.J."/>
            <person name="Triplett B.A."/>
        </authorList>
    </citation>
    <scope>NUCLEOTIDE SEQUENCE</scope>
    <source>
        <strain evidence="12">HLGZ1</strain>
    </source>
</reference>
<dbReference type="HAMAP" id="MF_00276">
    <property type="entry name" value="KdpC"/>
    <property type="match status" value="1"/>
</dbReference>
<evidence type="ECO:0000256" key="5">
    <source>
        <dbReference type="ARBA" id="ARBA00022741"/>
    </source>
</evidence>
<name>A0A248LJT2_9NEIS</name>
<reference evidence="12" key="1">
    <citation type="journal article" date="2017" name="J. Antimicrob. Chemother.">
        <title>Emergence and genomic analysis of MDR Laribacter hongkongensis strain HLGZ1 from Guangzhou, China.</title>
        <authorList>
            <person name="Wu H.K."/>
            <person name="Chen J.H."/>
            <person name="Yang L."/>
            <person name="Li A.R."/>
            <person name="Su D.H."/>
            <person name="Lin Y.P."/>
            <person name="Chen D.Q."/>
        </authorList>
    </citation>
    <scope>NUCLEOTIDE SEQUENCE</scope>
    <source>
        <strain evidence="12">HLGZ1</strain>
    </source>
</reference>
<keyword evidence="10 11" id="KW-0472">Membrane</keyword>
<evidence type="ECO:0000256" key="9">
    <source>
        <dbReference type="ARBA" id="ARBA00023065"/>
    </source>
</evidence>
<evidence type="ECO:0000313" key="14">
    <source>
        <dbReference type="Proteomes" id="UP000197424"/>
    </source>
</evidence>
<evidence type="ECO:0000256" key="6">
    <source>
        <dbReference type="ARBA" id="ARBA00022840"/>
    </source>
</evidence>
<keyword evidence="4 11" id="KW-0812">Transmembrane</keyword>
<keyword evidence="1 11" id="KW-0813">Transport</keyword>
<dbReference type="PIRSF" id="PIRSF001296">
    <property type="entry name" value="K_ATPase_KdpC"/>
    <property type="match status" value="1"/>
</dbReference>
<keyword evidence="5 11" id="KW-0547">Nucleotide-binding</keyword>
<evidence type="ECO:0000256" key="11">
    <source>
        <dbReference type="HAMAP-Rule" id="MF_00276"/>
    </source>
</evidence>
<evidence type="ECO:0000256" key="3">
    <source>
        <dbReference type="ARBA" id="ARBA00022538"/>
    </source>
</evidence>